<gene>
    <name evidence="2" type="ORF">B0F88_107159</name>
</gene>
<dbReference type="RefSeq" id="WP_104423898.1">
    <property type="nucleotide sequence ID" value="NZ_PTIY01000007.1"/>
</dbReference>
<reference evidence="2 3" key="1">
    <citation type="submission" date="2018-02" db="EMBL/GenBank/DDBJ databases">
        <title>Subsurface microbial communities from deep shales in Ohio and West Virginia, USA.</title>
        <authorList>
            <person name="Wrighton K."/>
        </authorList>
    </citation>
    <scope>NUCLEOTIDE SEQUENCE [LARGE SCALE GENOMIC DNA]</scope>
    <source>
        <strain evidence="2 3">OWC-G53F</strain>
    </source>
</reference>
<comment type="caution">
    <text evidence="2">The sequence shown here is derived from an EMBL/GenBank/DDBJ whole genome shotgun (WGS) entry which is preliminary data.</text>
</comment>
<proteinExistence type="predicted"/>
<dbReference type="EMBL" id="PTIY01000007">
    <property type="protein sequence ID" value="PPK71635.1"/>
    <property type="molecule type" value="Genomic_DNA"/>
</dbReference>
<dbReference type="Proteomes" id="UP000238071">
    <property type="component" value="Unassembled WGS sequence"/>
</dbReference>
<feature type="transmembrane region" description="Helical" evidence="1">
    <location>
        <begin position="226"/>
        <end position="243"/>
    </location>
</feature>
<dbReference type="AlphaFoldDB" id="A0A2S6H2C5"/>
<keyword evidence="1" id="KW-0812">Transmembrane</keyword>
<accession>A0A2S6H2C5</accession>
<evidence type="ECO:0000313" key="3">
    <source>
        <dbReference type="Proteomes" id="UP000238071"/>
    </source>
</evidence>
<evidence type="ECO:0000256" key="1">
    <source>
        <dbReference type="SAM" id="Phobius"/>
    </source>
</evidence>
<name>A0A2S6H2C5_9GAMM</name>
<feature type="transmembrane region" description="Helical" evidence="1">
    <location>
        <begin position="169"/>
        <end position="188"/>
    </location>
</feature>
<sequence length="278" mass="30735">MNPTKEQDVVNAKNKLSELKSIYMTSIAQYIEHDRRSTNNGLSELLACQKTGNEYFNYAEEFVGNSDLLGAHNSSFWAQGFAEDCAEILNSMPAHFKLLQDGFSKANSQAANLVSPGRTAYANMQRMVYKYLTKSESNKIKSVFLKSNLPIYGFNNQAREFMSKKLQTILSFSFGVVFVVVMLVISFIQPIPSSFQYSVFRTVLALAGAGAVAVFPGFIEVKFGSWLRAGGALAVFVVLYFYNPALPNTEINSNSIAESSNSLHTNTIGSNSIDFSHK</sequence>
<feature type="transmembrane region" description="Helical" evidence="1">
    <location>
        <begin position="200"/>
        <end position="219"/>
    </location>
</feature>
<keyword evidence="3" id="KW-1185">Reference proteome</keyword>
<organism evidence="2 3">
    <name type="scientific">Methylobacter tundripaludum</name>
    <dbReference type="NCBI Taxonomy" id="173365"/>
    <lineage>
        <taxon>Bacteria</taxon>
        <taxon>Pseudomonadati</taxon>
        <taxon>Pseudomonadota</taxon>
        <taxon>Gammaproteobacteria</taxon>
        <taxon>Methylococcales</taxon>
        <taxon>Methylococcaceae</taxon>
        <taxon>Methylobacter</taxon>
    </lineage>
</organism>
<keyword evidence="1" id="KW-0472">Membrane</keyword>
<dbReference type="OrthoDB" id="9180768at2"/>
<protein>
    <submittedName>
        <fullName evidence="2">Uncharacterized protein</fullName>
    </submittedName>
</protein>
<evidence type="ECO:0000313" key="2">
    <source>
        <dbReference type="EMBL" id="PPK71635.1"/>
    </source>
</evidence>
<keyword evidence="1" id="KW-1133">Transmembrane helix</keyword>